<dbReference type="SMART" id="SM00060">
    <property type="entry name" value="FN3"/>
    <property type="match status" value="4"/>
</dbReference>
<keyword evidence="5" id="KW-1133">Transmembrane helix</keyword>
<dbReference type="AlphaFoldDB" id="A0A495JCY4"/>
<keyword evidence="8" id="KW-1185">Reference proteome</keyword>
<feature type="region of interest" description="Disordered" evidence="4">
    <location>
        <begin position="402"/>
        <end position="436"/>
    </location>
</feature>
<keyword evidence="5" id="KW-0812">Transmembrane</keyword>
<dbReference type="InterPro" id="IPR036116">
    <property type="entry name" value="FN3_sf"/>
</dbReference>
<evidence type="ECO:0000256" key="5">
    <source>
        <dbReference type="SAM" id="Phobius"/>
    </source>
</evidence>
<name>A0A495JCY4_9ACTN</name>
<sequence length="892" mass="91724">MVTTDNGTTSTNEPGDGPESTTGGTPVRRRSRMRGGLVTIGTVGALVAAMGLTVLGLGAADNAVASYDASAWLWSAARSELARVNGITARVDTRTQVPDGRSHPMQVVQTDRMLVLRDLSTGQVSSLDLATLQVVARTKTTAGIGVNVALHEDAAFVVDSVQGLVRQLDPRSLVPIGEPVRFPPGITGGSFDGEGRLWIGVPSEGTVSAISPATLPSAAATAGGQPGTGLAPKEVRSHTVAEPSHDLALSTLDNGVAVLDRTTNVLTTVRDEEQPKTVTLTTSGPGTLPARTNGPRVAVTVPDDRNVYVVGDGAVQQQFSVPGVGTLSPAVAWAGRFYCADEQTGAVYSFDADGKQIDKIEVPGANGPLELEVRENHLFINAPNSANAQVVDDKNTARPVNKYANDILGGDPPPAAPPPPPPPKPLVGKPGAPRNVTAAAGNAQARVSWRAAPANGAAITRYVVEGAGKEYQVGANQRSLEITGLTNGETYRFSVRAVNAKGTGPAKNSNAVVPTSEVPDAPASVTAQERPDGTVLVRWPAANGQGYKITKYAVTAISAGASAQAGESAKTELVIPAGELEYGTQYAFQVVAVNEKGAGSTPSPVSNSVVPFAKPSAPTSLTATTVAGEAGAVSVVWADAKENGRAVTKYVVAAGGRTIEVAEPRAKLTGLGNGQTVVVKVHAVNEAGAGADATATARTVAPPRVTVTGGSADATSVTANFTVDAGGGKATCSVTVAGRAAVAGACSSIRVTGLAPGTAYNFTVTANNAAGAGTDTGSQSTPALYGVATCNNQKTTDPATSTYCNTDRSGRNGNEVFEVPRQDNDRQAGWAEPGTRLRTYCKVKGDDVDSYIYNNHKRSTWWVQVDYNGRNYIPFAWLNLEGGVDINVLPNC</sequence>
<evidence type="ECO:0000256" key="1">
    <source>
        <dbReference type="ARBA" id="ARBA00022737"/>
    </source>
</evidence>
<feature type="transmembrane region" description="Helical" evidence="5">
    <location>
        <begin position="37"/>
        <end position="60"/>
    </location>
</feature>
<keyword evidence="5" id="KW-0472">Membrane</keyword>
<dbReference type="PANTHER" id="PTHR13817">
    <property type="entry name" value="TITIN"/>
    <property type="match status" value="1"/>
</dbReference>
<feature type="domain" description="Fibronectin type-III" evidence="6">
    <location>
        <begin position="521"/>
        <end position="616"/>
    </location>
</feature>
<dbReference type="Proteomes" id="UP000277671">
    <property type="component" value="Unassembled WGS sequence"/>
</dbReference>
<dbReference type="InterPro" id="IPR050964">
    <property type="entry name" value="Striated_Muscle_Regulatory"/>
</dbReference>
<evidence type="ECO:0000313" key="7">
    <source>
        <dbReference type="EMBL" id="RKR86693.1"/>
    </source>
</evidence>
<dbReference type="SUPFAM" id="SSF49265">
    <property type="entry name" value="Fibronectin type III"/>
    <property type="match status" value="2"/>
</dbReference>
<dbReference type="PANTHER" id="PTHR13817:SF151">
    <property type="entry name" value="TITIN"/>
    <property type="match status" value="1"/>
</dbReference>
<keyword evidence="3" id="KW-0119">Carbohydrate metabolism</keyword>
<proteinExistence type="predicted"/>
<dbReference type="InterPro" id="IPR003961">
    <property type="entry name" value="FN3_dom"/>
</dbReference>
<feature type="region of interest" description="Disordered" evidence="4">
    <location>
        <begin position="1"/>
        <end position="33"/>
    </location>
</feature>
<feature type="domain" description="Fibronectin type-III" evidence="6">
    <location>
        <begin position="429"/>
        <end position="518"/>
    </location>
</feature>
<organism evidence="7 8">
    <name type="scientific">Micromonospora pisi</name>
    <dbReference type="NCBI Taxonomy" id="589240"/>
    <lineage>
        <taxon>Bacteria</taxon>
        <taxon>Bacillati</taxon>
        <taxon>Actinomycetota</taxon>
        <taxon>Actinomycetes</taxon>
        <taxon>Micromonosporales</taxon>
        <taxon>Micromonosporaceae</taxon>
        <taxon>Micromonospora</taxon>
    </lineage>
</organism>
<accession>A0A495JCY4</accession>
<dbReference type="PROSITE" id="PS50853">
    <property type="entry name" value="FN3"/>
    <property type="match status" value="3"/>
</dbReference>
<dbReference type="SUPFAM" id="SSF101898">
    <property type="entry name" value="NHL repeat"/>
    <property type="match status" value="1"/>
</dbReference>
<keyword evidence="1" id="KW-0677">Repeat</keyword>
<feature type="compositionally biased region" description="Polar residues" evidence="4">
    <location>
        <begin position="1"/>
        <end position="24"/>
    </location>
</feature>
<evidence type="ECO:0000259" key="6">
    <source>
        <dbReference type="PROSITE" id="PS50853"/>
    </source>
</evidence>
<feature type="compositionally biased region" description="Pro residues" evidence="4">
    <location>
        <begin position="411"/>
        <end position="425"/>
    </location>
</feature>
<dbReference type="InterPro" id="IPR013783">
    <property type="entry name" value="Ig-like_fold"/>
</dbReference>
<comment type="caution">
    <text evidence="7">The sequence shown here is derived from an EMBL/GenBank/DDBJ whole genome shotgun (WGS) entry which is preliminary data.</text>
</comment>
<dbReference type="GO" id="GO:0000272">
    <property type="term" value="P:polysaccharide catabolic process"/>
    <property type="evidence" value="ECO:0007669"/>
    <property type="project" value="UniProtKB-KW"/>
</dbReference>
<dbReference type="EMBL" id="RBKT01000001">
    <property type="protein sequence ID" value="RKR86693.1"/>
    <property type="molecule type" value="Genomic_DNA"/>
</dbReference>
<dbReference type="CDD" id="cd00063">
    <property type="entry name" value="FN3"/>
    <property type="match status" value="4"/>
</dbReference>
<keyword evidence="2" id="KW-0378">Hydrolase</keyword>
<dbReference type="PRINTS" id="PR00014">
    <property type="entry name" value="FNTYPEIII"/>
</dbReference>
<dbReference type="GO" id="GO:0016798">
    <property type="term" value="F:hydrolase activity, acting on glycosyl bonds"/>
    <property type="evidence" value="ECO:0007669"/>
    <property type="project" value="UniProtKB-KW"/>
</dbReference>
<keyword evidence="2" id="KW-0326">Glycosidase</keyword>
<gene>
    <name evidence="7" type="ORF">BDK92_0954</name>
</gene>
<reference evidence="7 8" key="1">
    <citation type="submission" date="2018-10" db="EMBL/GenBank/DDBJ databases">
        <title>Sequencing the genomes of 1000 actinobacteria strains.</title>
        <authorList>
            <person name="Klenk H.-P."/>
        </authorList>
    </citation>
    <scope>NUCLEOTIDE SEQUENCE [LARGE SCALE GENOMIC DNA]</scope>
    <source>
        <strain evidence="7 8">DSM 45175</strain>
    </source>
</reference>
<protein>
    <submittedName>
        <fullName evidence="7">Fibronectin type III domain protein</fullName>
    </submittedName>
</protein>
<evidence type="ECO:0000313" key="8">
    <source>
        <dbReference type="Proteomes" id="UP000277671"/>
    </source>
</evidence>
<dbReference type="Pfam" id="PF00041">
    <property type="entry name" value="fn3"/>
    <property type="match status" value="2"/>
</dbReference>
<keyword evidence="3" id="KW-0624">Polysaccharide degradation</keyword>
<evidence type="ECO:0000256" key="2">
    <source>
        <dbReference type="ARBA" id="ARBA00023295"/>
    </source>
</evidence>
<feature type="domain" description="Fibronectin type-III" evidence="6">
    <location>
        <begin position="617"/>
        <end position="703"/>
    </location>
</feature>
<dbReference type="Gene3D" id="2.60.40.10">
    <property type="entry name" value="Immunoglobulins"/>
    <property type="match status" value="4"/>
</dbReference>
<evidence type="ECO:0000256" key="3">
    <source>
        <dbReference type="ARBA" id="ARBA00023326"/>
    </source>
</evidence>
<evidence type="ECO:0000256" key="4">
    <source>
        <dbReference type="SAM" id="MobiDB-lite"/>
    </source>
</evidence>